<dbReference type="STRING" id="34508.A0A4U5LZU6"/>
<dbReference type="OrthoDB" id="5820655at2759"/>
<evidence type="ECO:0000313" key="3">
    <source>
        <dbReference type="Proteomes" id="UP000298663"/>
    </source>
</evidence>
<gene>
    <name evidence="2" type="ORF">L596_028597</name>
</gene>
<dbReference type="InterPro" id="IPR056044">
    <property type="entry name" value="DUF7627"/>
</dbReference>
<evidence type="ECO:0000313" key="2">
    <source>
        <dbReference type="EMBL" id="TKR61493.1"/>
    </source>
</evidence>
<feature type="domain" description="DUF7627" evidence="1">
    <location>
        <begin position="57"/>
        <end position="273"/>
    </location>
</feature>
<organism evidence="2 3">
    <name type="scientific">Steinernema carpocapsae</name>
    <name type="common">Entomopathogenic nematode</name>
    <dbReference type="NCBI Taxonomy" id="34508"/>
    <lineage>
        <taxon>Eukaryota</taxon>
        <taxon>Metazoa</taxon>
        <taxon>Ecdysozoa</taxon>
        <taxon>Nematoda</taxon>
        <taxon>Chromadorea</taxon>
        <taxon>Rhabditida</taxon>
        <taxon>Tylenchina</taxon>
        <taxon>Panagrolaimomorpha</taxon>
        <taxon>Strongyloidoidea</taxon>
        <taxon>Steinernematidae</taxon>
        <taxon>Steinernema</taxon>
    </lineage>
</organism>
<sequence length="274" mass="30453">MQTPSSHSIRLSSEESRSRRLFSALLLGSPLNSSPYRSPRTPKPPAPEPVSFEKLFKKLEKINVFEEDVSSKELGALLLSSLPTFSGEDVQKTAEFLCESACAHDNIYVVVELLVATASSASLKSAISQEIVKVASDFILEDNTINDSLPEFFAQVLIARFARPYNRSCDTSNEILFTVISIVQGWIDVLKGKSESEPSKENEKMRIRCVEGIAGICWSARRRLWLSWPSLVDGIYVAIENVLIGDIGLAKSSKKQLLKLFVDINKWPKADSKN</sequence>
<evidence type="ECO:0000259" key="1">
    <source>
        <dbReference type="Pfam" id="PF24628"/>
    </source>
</evidence>
<dbReference type="Pfam" id="PF24628">
    <property type="entry name" value="DUF7627"/>
    <property type="match status" value="1"/>
</dbReference>
<accession>A0A4U5LZU6</accession>
<dbReference type="EMBL" id="AZBU02000011">
    <property type="protein sequence ID" value="TKR61493.1"/>
    <property type="molecule type" value="Genomic_DNA"/>
</dbReference>
<keyword evidence="3" id="KW-1185">Reference proteome</keyword>
<comment type="caution">
    <text evidence="2">The sequence shown here is derived from an EMBL/GenBank/DDBJ whole genome shotgun (WGS) entry which is preliminary data.</text>
</comment>
<protein>
    <recommendedName>
        <fullName evidence="1">DUF7627 domain-containing protein</fullName>
    </recommendedName>
</protein>
<proteinExistence type="predicted"/>
<reference evidence="2 3" key="2">
    <citation type="journal article" date="2019" name="G3 (Bethesda)">
        <title>Hybrid Assembly of the Genome of the Entomopathogenic Nematode Steinernema carpocapsae Identifies the X-Chromosome.</title>
        <authorList>
            <person name="Serra L."/>
            <person name="Macchietto M."/>
            <person name="Macias-Munoz A."/>
            <person name="McGill C.J."/>
            <person name="Rodriguez I.M."/>
            <person name="Rodriguez B."/>
            <person name="Murad R."/>
            <person name="Mortazavi A."/>
        </authorList>
    </citation>
    <scope>NUCLEOTIDE SEQUENCE [LARGE SCALE GENOMIC DNA]</scope>
    <source>
        <strain evidence="2 3">ALL</strain>
    </source>
</reference>
<dbReference type="AlphaFoldDB" id="A0A4U5LZU6"/>
<reference evidence="2 3" key="1">
    <citation type="journal article" date="2015" name="Genome Biol.">
        <title>Comparative genomics of Steinernema reveals deeply conserved gene regulatory networks.</title>
        <authorList>
            <person name="Dillman A.R."/>
            <person name="Macchietto M."/>
            <person name="Porter C.F."/>
            <person name="Rogers A."/>
            <person name="Williams B."/>
            <person name="Antoshechkin I."/>
            <person name="Lee M.M."/>
            <person name="Goodwin Z."/>
            <person name="Lu X."/>
            <person name="Lewis E.E."/>
            <person name="Goodrich-Blair H."/>
            <person name="Stock S.P."/>
            <person name="Adams B.J."/>
            <person name="Sternberg P.W."/>
            <person name="Mortazavi A."/>
        </authorList>
    </citation>
    <scope>NUCLEOTIDE SEQUENCE [LARGE SCALE GENOMIC DNA]</scope>
    <source>
        <strain evidence="2 3">ALL</strain>
    </source>
</reference>
<name>A0A4U5LZU6_STECR</name>
<dbReference type="Proteomes" id="UP000298663">
    <property type="component" value="Unassembled WGS sequence"/>
</dbReference>